<keyword evidence="5" id="KW-1185">Reference proteome</keyword>
<dbReference type="AlphaFoldDB" id="A0A2R6S3V2"/>
<comment type="caution">
    <text evidence="4">The sequence shown here is derived from an EMBL/GenBank/DDBJ whole genome shotgun (WGS) entry which is preliminary data.</text>
</comment>
<organism evidence="4 5">
    <name type="scientific">Hermanssonia centrifuga</name>
    <dbReference type="NCBI Taxonomy" id="98765"/>
    <lineage>
        <taxon>Eukaryota</taxon>
        <taxon>Fungi</taxon>
        <taxon>Dikarya</taxon>
        <taxon>Basidiomycota</taxon>
        <taxon>Agaricomycotina</taxon>
        <taxon>Agaricomycetes</taxon>
        <taxon>Polyporales</taxon>
        <taxon>Meruliaceae</taxon>
        <taxon>Hermanssonia</taxon>
    </lineage>
</organism>
<dbReference type="InterPro" id="IPR000504">
    <property type="entry name" value="RRM_dom"/>
</dbReference>
<accession>A0A2R6S3V2</accession>
<sequence length="367" mass="39754">MDSRSSKRVRQADARRNLYVLGLPFDLTKAEFVELFSRYGVVSHAVILATVDNASRRRGFVVMGSHREAKFAMDVLSRKEINLLSTLLTGFLDGGDRTMMLSQARTPTACSTLDYGPFDASPSPPGDICSPSAVQLQPEPPVSSAVPTLLVTNLPGVLFSQPADLHPLLCPFGDIEHLKIVTDETTAAQGKISVVVEYKTLGQAKDARDALSGQIYVDEPVKAELLYSNLPPVASQEANTWCPATGDMKTGLNPFAAPFHVQTTLAQARPMLPAPFCNEAQPLNRYEGLSKWSNDSPVSDSPYLSLPAFHSSVYSNLGLCAPQPTTSRPRSAPSDSTKVISNLRPGYWSSSQDLPSFSLRSSFSFNA</sequence>
<proteinExistence type="predicted"/>
<dbReference type="OrthoDB" id="6159137at2759"/>
<evidence type="ECO:0000256" key="1">
    <source>
        <dbReference type="ARBA" id="ARBA00022884"/>
    </source>
</evidence>
<name>A0A2R6S3V2_9APHY</name>
<dbReference type="PROSITE" id="PS50102">
    <property type="entry name" value="RRM"/>
    <property type="match status" value="2"/>
</dbReference>
<dbReference type="EMBL" id="MLYV02000089">
    <property type="protein sequence ID" value="PSS36958.1"/>
    <property type="molecule type" value="Genomic_DNA"/>
</dbReference>
<dbReference type="SMART" id="SM00360">
    <property type="entry name" value="RRM"/>
    <property type="match status" value="2"/>
</dbReference>
<dbReference type="GO" id="GO:0005634">
    <property type="term" value="C:nucleus"/>
    <property type="evidence" value="ECO:0007669"/>
    <property type="project" value="TreeGrafter"/>
</dbReference>
<dbReference type="Gene3D" id="3.30.70.330">
    <property type="match status" value="2"/>
</dbReference>
<feature type="domain" description="RRM" evidence="3">
    <location>
        <begin position="16"/>
        <end position="106"/>
    </location>
</feature>
<dbReference type="GO" id="GO:0003729">
    <property type="term" value="F:mRNA binding"/>
    <property type="evidence" value="ECO:0007669"/>
    <property type="project" value="TreeGrafter"/>
</dbReference>
<dbReference type="Pfam" id="PF00076">
    <property type="entry name" value="RRM_1"/>
    <property type="match status" value="2"/>
</dbReference>
<dbReference type="InterPro" id="IPR035979">
    <property type="entry name" value="RBD_domain_sf"/>
</dbReference>
<keyword evidence="1 2" id="KW-0694">RNA-binding</keyword>
<evidence type="ECO:0000256" key="2">
    <source>
        <dbReference type="PROSITE-ProRule" id="PRU00176"/>
    </source>
</evidence>
<dbReference type="STRING" id="98765.A0A2R6S3V2"/>
<dbReference type="PANTHER" id="PTHR48025">
    <property type="entry name" value="OS02G0815200 PROTEIN"/>
    <property type="match status" value="1"/>
</dbReference>
<dbReference type="CDD" id="cd00590">
    <property type="entry name" value="RRM_SF"/>
    <property type="match status" value="2"/>
</dbReference>
<feature type="domain" description="RRM" evidence="3">
    <location>
        <begin position="147"/>
        <end position="228"/>
    </location>
</feature>
<evidence type="ECO:0000313" key="4">
    <source>
        <dbReference type="EMBL" id="PSS36958.1"/>
    </source>
</evidence>
<dbReference type="InterPro" id="IPR050502">
    <property type="entry name" value="Euk_RNA-bind_prot"/>
</dbReference>
<protein>
    <recommendedName>
        <fullName evidence="3">RRM domain-containing protein</fullName>
    </recommendedName>
</protein>
<evidence type="ECO:0000313" key="5">
    <source>
        <dbReference type="Proteomes" id="UP000186601"/>
    </source>
</evidence>
<gene>
    <name evidence="4" type="ORF">PHLCEN_2v1174</name>
</gene>
<dbReference type="InterPro" id="IPR012677">
    <property type="entry name" value="Nucleotide-bd_a/b_plait_sf"/>
</dbReference>
<evidence type="ECO:0000259" key="3">
    <source>
        <dbReference type="PROSITE" id="PS50102"/>
    </source>
</evidence>
<dbReference type="PANTHER" id="PTHR48025:SF1">
    <property type="entry name" value="RRM DOMAIN-CONTAINING PROTEIN"/>
    <property type="match status" value="1"/>
</dbReference>
<dbReference type="Proteomes" id="UP000186601">
    <property type="component" value="Unassembled WGS sequence"/>
</dbReference>
<dbReference type="SUPFAM" id="SSF54928">
    <property type="entry name" value="RNA-binding domain, RBD"/>
    <property type="match status" value="1"/>
</dbReference>
<reference evidence="4 5" key="1">
    <citation type="submission" date="2018-02" db="EMBL/GenBank/DDBJ databases">
        <title>Genome sequence of the basidiomycete white-rot fungus Phlebia centrifuga.</title>
        <authorList>
            <person name="Granchi Z."/>
            <person name="Peng M."/>
            <person name="de Vries R.P."/>
            <person name="Hilden K."/>
            <person name="Makela M.R."/>
            <person name="Grigoriev I."/>
            <person name="Riley R."/>
        </authorList>
    </citation>
    <scope>NUCLEOTIDE SEQUENCE [LARGE SCALE GENOMIC DNA]</scope>
    <source>
        <strain evidence="4 5">FBCC195</strain>
    </source>
</reference>